<feature type="compositionally biased region" description="Basic residues" evidence="2">
    <location>
        <begin position="179"/>
        <end position="189"/>
    </location>
</feature>
<comment type="caution">
    <text evidence="4">The sequence shown here is derived from an EMBL/GenBank/DDBJ whole genome shotgun (WGS) entry which is preliminary data.</text>
</comment>
<feature type="compositionally biased region" description="Basic and acidic residues" evidence="2">
    <location>
        <begin position="190"/>
        <end position="250"/>
    </location>
</feature>
<evidence type="ECO:0000313" key="5">
    <source>
        <dbReference type="Proteomes" id="UP000735302"/>
    </source>
</evidence>
<feature type="coiled-coil region" evidence="1">
    <location>
        <begin position="315"/>
        <end position="349"/>
    </location>
</feature>
<evidence type="ECO:0000256" key="1">
    <source>
        <dbReference type="SAM" id="Coils"/>
    </source>
</evidence>
<evidence type="ECO:0000259" key="3">
    <source>
        <dbReference type="Pfam" id="PF02318"/>
    </source>
</evidence>
<dbReference type="InterPro" id="IPR041282">
    <property type="entry name" value="FYVE_2"/>
</dbReference>
<sequence length="476" mass="56684">MEEIPNVETVNKLDSECERKHLDTDDKLIDTYTVDTFADTCEPKHEHEERDTVEDRGIQRHSDKDKYREKHVHKEKDRDKDKFKDRVRHKEKNSDRQKGRYRHKDKNKYRDTDRCGHKLKDRDRDGHRVKHRDRDRYKDRDRENGKHRSRDKRRHKDKDRDRDKGRHKYRDGDGDRDRGRGKHKVRHKDKRIDLKKGEIKHKDRDRETGGEGDGVRDRERSAHKDEDTCRNRDKDKEQKREVDEDRERDKGRKKHKDRSRVKSKSKRSPSQDDAVKISKRKTTTKRTKEKVKEKGGSVPQGQNCMLESSLSREEVKKLRRVIKKDEVEMRAMDQKVSVLRNEIEKLRQLKGERTVDSCPCCCTEFSSFWTGVLPFLDTGTRCQTCKYRVCKACRYLQPNGMYICRLCVCYRQPKTGVLKTGSKLFVMIFEGLKLAALTSSWCPVEIGLLITLWLSSSDDFSHRLHVIQVSFKQSRH</sequence>
<organism evidence="4 5">
    <name type="scientific">Plakobranchus ocellatus</name>
    <dbReference type="NCBI Taxonomy" id="259542"/>
    <lineage>
        <taxon>Eukaryota</taxon>
        <taxon>Metazoa</taxon>
        <taxon>Spiralia</taxon>
        <taxon>Lophotrochozoa</taxon>
        <taxon>Mollusca</taxon>
        <taxon>Gastropoda</taxon>
        <taxon>Heterobranchia</taxon>
        <taxon>Euthyneura</taxon>
        <taxon>Panpulmonata</taxon>
        <taxon>Sacoglossa</taxon>
        <taxon>Placobranchoidea</taxon>
        <taxon>Plakobranchidae</taxon>
        <taxon>Plakobranchus</taxon>
    </lineage>
</organism>
<dbReference type="InterPro" id="IPR011011">
    <property type="entry name" value="Znf_FYVE_PHD"/>
</dbReference>
<protein>
    <submittedName>
        <fullName evidence="4">Nipped-b-like protein b</fullName>
    </submittedName>
</protein>
<dbReference type="EMBL" id="BLXT01004931">
    <property type="protein sequence ID" value="GFO18133.1"/>
    <property type="molecule type" value="Genomic_DNA"/>
</dbReference>
<dbReference type="AlphaFoldDB" id="A0AAV4BH13"/>
<gene>
    <name evidence="4" type="ORF">PoB_004463800</name>
</gene>
<feature type="domain" description="FYVE-type zinc finger" evidence="3">
    <location>
        <begin position="308"/>
        <end position="416"/>
    </location>
</feature>
<reference evidence="4 5" key="1">
    <citation type="journal article" date="2021" name="Elife">
        <title>Chloroplast acquisition without the gene transfer in kleptoplastic sea slugs, Plakobranchus ocellatus.</title>
        <authorList>
            <person name="Maeda T."/>
            <person name="Takahashi S."/>
            <person name="Yoshida T."/>
            <person name="Shimamura S."/>
            <person name="Takaki Y."/>
            <person name="Nagai Y."/>
            <person name="Toyoda A."/>
            <person name="Suzuki Y."/>
            <person name="Arimoto A."/>
            <person name="Ishii H."/>
            <person name="Satoh N."/>
            <person name="Nishiyama T."/>
            <person name="Hasebe M."/>
            <person name="Maruyama T."/>
            <person name="Minagawa J."/>
            <person name="Obokata J."/>
            <person name="Shigenobu S."/>
        </authorList>
    </citation>
    <scope>NUCLEOTIDE SEQUENCE [LARGE SCALE GENOMIC DNA]</scope>
</reference>
<feature type="compositionally biased region" description="Basic and acidic residues" evidence="2">
    <location>
        <begin position="41"/>
        <end position="84"/>
    </location>
</feature>
<dbReference type="Pfam" id="PF02318">
    <property type="entry name" value="FYVE_2"/>
    <property type="match status" value="1"/>
</dbReference>
<keyword evidence="1" id="KW-0175">Coiled coil</keyword>
<accession>A0AAV4BH13</accession>
<feature type="compositionally biased region" description="Basic and acidic residues" evidence="2">
    <location>
        <begin position="158"/>
        <end position="178"/>
    </location>
</feature>
<feature type="compositionally biased region" description="Basic residues" evidence="2">
    <location>
        <begin position="147"/>
        <end position="157"/>
    </location>
</feature>
<keyword evidence="5" id="KW-1185">Reference proteome</keyword>
<feature type="compositionally biased region" description="Basic residues" evidence="2">
    <location>
        <begin position="251"/>
        <end position="267"/>
    </location>
</feature>
<name>A0AAV4BH13_9GAST</name>
<proteinExistence type="predicted"/>
<feature type="region of interest" description="Disordered" evidence="2">
    <location>
        <begin position="41"/>
        <end position="303"/>
    </location>
</feature>
<dbReference type="SUPFAM" id="SSF57903">
    <property type="entry name" value="FYVE/PHD zinc finger"/>
    <property type="match status" value="1"/>
</dbReference>
<feature type="compositionally biased region" description="Basic and acidic residues" evidence="2">
    <location>
        <begin position="108"/>
        <end position="146"/>
    </location>
</feature>
<dbReference type="Gene3D" id="3.30.40.10">
    <property type="entry name" value="Zinc/RING finger domain, C3HC4 (zinc finger)"/>
    <property type="match status" value="1"/>
</dbReference>
<evidence type="ECO:0000256" key="2">
    <source>
        <dbReference type="SAM" id="MobiDB-lite"/>
    </source>
</evidence>
<evidence type="ECO:0000313" key="4">
    <source>
        <dbReference type="EMBL" id="GFO18133.1"/>
    </source>
</evidence>
<dbReference type="InterPro" id="IPR013083">
    <property type="entry name" value="Znf_RING/FYVE/PHD"/>
</dbReference>
<feature type="compositionally biased region" description="Basic residues" evidence="2">
    <location>
        <begin position="277"/>
        <end position="289"/>
    </location>
</feature>
<dbReference type="Proteomes" id="UP000735302">
    <property type="component" value="Unassembled WGS sequence"/>
</dbReference>